<dbReference type="EMBL" id="CYKH01001716">
    <property type="protein sequence ID" value="CUG89235.1"/>
    <property type="molecule type" value="Genomic_DNA"/>
</dbReference>
<dbReference type="VEuPathDB" id="TriTrypDB:BSAL_20015"/>
<keyword evidence="4" id="KW-1185">Reference proteome</keyword>
<evidence type="ECO:0000313" key="4">
    <source>
        <dbReference type="Proteomes" id="UP000051952"/>
    </source>
</evidence>
<protein>
    <submittedName>
        <fullName evidence="3">Uncharacterized protein</fullName>
    </submittedName>
</protein>
<feature type="region of interest" description="Disordered" evidence="2">
    <location>
        <begin position="18"/>
        <end position="152"/>
    </location>
</feature>
<sequence length="859" mass="96035">MQSSNLFHDDLGDLDALMSQMNSRPAATPPFVGFNPSPIVTTSAAPTPRWGSGQDEGKAPLSSRAGRRATVTIVEPELPLQTPRSQTPQPQATPVHTPPPVVAERRPSLGSWLDEDDAPPQPPLSNPVQGHALPFPGPHSQPHTTASPPVSVSVLPSPQELQALEEERLLKEELMLLAEIRQVELDIASEQSRVETTNVKLEAELLNIEAQLHIKEAAVISAQSDCANKLDEAKQFHQRREDTLRTQQANDAVEADTAFRQSIASRMERSMSLIQQQIDDVHKALAKLENQKALVIGSNPHSVAAVSIAVDDGTLTLTQKLDLGVELVAGFTAQHLDALRNNIGHYMRKETTDAAHGVWEHHRKAFSEESTQRRSKFVSFLESAVSKFTAFMEDRQTVRATEVKKFRQVSEGMSAALRERWSSRTEERNKSLTATYADHSAAFDAEANSSCTFLERKFSAIQQSDESIERQRLADLQHRNEIETKVTQNLKQTEAETLSERNQRLQQQLVELSSDVTHAPGVNGISHSTVSTILQDIQNLHEDVCNKIRMATSCARLLHSDDSLLDTATEGFSEAERELLLLLREKRSVVESLSSEVKAQWDSLTHQRHHCGALRTRLAAAVEDEAAAVHDHRLLQASEYARLDMIRSSWEKEYQKVLGTATLDAEWSGLLSVAEAIAAKVAAVEGCSATNRRQLISQRRLQQQDEVIRCTEHQKLQEIWVALYDRILSLNDKIYSVSSYQTNVGIESAKLELERMTHEAQRDEFRAKFTAMEEVSQRVERDSAQALAMKLRTEDEVRQIAKEHDAIILEQRKLSALQSELLQRQRDVMERKDTLHNNSSKALPMAPHRSPFADLLIAA</sequence>
<dbReference type="Proteomes" id="UP000051952">
    <property type="component" value="Unassembled WGS sequence"/>
</dbReference>
<organism evidence="3 4">
    <name type="scientific">Bodo saltans</name>
    <name type="common">Flagellated protozoan</name>
    <dbReference type="NCBI Taxonomy" id="75058"/>
    <lineage>
        <taxon>Eukaryota</taxon>
        <taxon>Discoba</taxon>
        <taxon>Euglenozoa</taxon>
        <taxon>Kinetoplastea</taxon>
        <taxon>Metakinetoplastina</taxon>
        <taxon>Eubodonida</taxon>
        <taxon>Bodonidae</taxon>
        <taxon>Bodo</taxon>
    </lineage>
</organism>
<feature type="coiled-coil region" evidence="1">
    <location>
        <begin position="488"/>
        <end position="515"/>
    </location>
</feature>
<proteinExistence type="predicted"/>
<name>A0A0S4JFJ4_BODSA</name>
<reference evidence="4" key="1">
    <citation type="submission" date="2015-09" db="EMBL/GenBank/DDBJ databases">
        <authorList>
            <consortium name="Pathogen Informatics"/>
        </authorList>
    </citation>
    <scope>NUCLEOTIDE SEQUENCE [LARGE SCALE GENOMIC DNA]</scope>
    <source>
        <strain evidence="4">Lake Konstanz</strain>
    </source>
</reference>
<evidence type="ECO:0000256" key="1">
    <source>
        <dbReference type="SAM" id="Coils"/>
    </source>
</evidence>
<feature type="compositionally biased region" description="Low complexity" evidence="2">
    <location>
        <begin position="86"/>
        <end position="95"/>
    </location>
</feature>
<evidence type="ECO:0000313" key="3">
    <source>
        <dbReference type="EMBL" id="CUG89235.1"/>
    </source>
</evidence>
<accession>A0A0S4JFJ4</accession>
<dbReference type="OMA" id="WSTLEEY"/>
<dbReference type="AlphaFoldDB" id="A0A0S4JFJ4"/>
<keyword evidence="1" id="KW-0175">Coiled coil</keyword>
<evidence type="ECO:0000256" key="2">
    <source>
        <dbReference type="SAM" id="MobiDB-lite"/>
    </source>
</evidence>
<gene>
    <name evidence="3" type="ORF">BSAL_20015</name>
</gene>